<reference evidence="1 2" key="1">
    <citation type="submission" date="2019-03" db="EMBL/GenBank/DDBJ databases">
        <title>Single cell metagenomics reveals metabolic interactions within the superorganism composed of flagellate Streblomastix strix and complex community of Bacteroidetes bacteria on its surface.</title>
        <authorList>
            <person name="Treitli S.C."/>
            <person name="Kolisko M."/>
            <person name="Husnik F."/>
            <person name="Keeling P."/>
            <person name="Hampl V."/>
        </authorList>
    </citation>
    <scope>NUCLEOTIDE SEQUENCE [LARGE SCALE GENOMIC DNA]</scope>
    <source>
        <strain evidence="1">ST1C</strain>
    </source>
</reference>
<protein>
    <submittedName>
        <fullName evidence="1">Uncharacterized protein</fullName>
    </submittedName>
</protein>
<sequence length="104" mass="11599">MYTVLIFEIKQKQFLHCIRYASVNKVDTPKGIKKQESYFHFIQVANEQILLANGTVKQLSEFVNTANNQSINGTKTFTSNVNTTGFVKAGKDDTLVLIAGVGDR</sequence>
<accession>A0A5J4UXZ7</accession>
<dbReference type="Proteomes" id="UP000324800">
    <property type="component" value="Unassembled WGS sequence"/>
</dbReference>
<evidence type="ECO:0000313" key="1">
    <source>
        <dbReference type="EMBL" id="KAA6375104.1"/>
    </source>
</evidence>
<evidence type="ECO:0000313" key="2">
    <source>
        <dbReference type="Proteomes" id="UP000324800"/>
    </source>
</evidence>
<gene>
    <name evidence="1" type="ORF">EZS28_029369</name>
</gene>
<proteinExistence type="predicted"/>
<dbReference type="AlphaFoldDB" id="A0A5J4UXZ7"/>
<dbReference type="Gene3D" id="6.10.140.2190">
    <property type="match status" value="1"/>
</dbReference>
<comment type="caution">
    <text evidence="1">The sequence shown here is derived from an EMBL/GenBank/DDBJ whole genome shotgun (WGS) entry which is preliminary data.</text>
</comment>
<organism evidence="1 2">
    <name type="scientific">Streblomastix strix</name>
    <dbReference type="NCBI Taxonomy" id="222440"/>
    <lineage>
        <taxon>Eukaryota</taxon>
        <taxon>Metamonada</taxon>
        <taxon>Preaxostyla</taxon>
        <taxon>Oxymonadida</taxon>
        <taxon>Streblomastigidae</taxon>
        <taxon>Streblomastix</taxon>
    </lineage>
</organism>
<name>A0A5J4UXZ7_9EUKA</name>
<dbReference type="EMBL" id="SNRW01011471">
    <property type="protein sequence ID" value="KAA6375104.1"/>
    <property type="molecule type" value="Genomic_DNA"/>
</dbReference>